<dbReference type="EMBL" id="CP010868">
    <property type="protein sequence ID" value="AJM92504.1"/>
    <property type="molecule type" value="Genomic_DNA"/>
</dbReference>
<dbReference type="AlphaFoldDB" id="A0A0C5BW90"/>
<gene>
    <name evidence="1" type="ORF">NPIRD3C_1292</name>
</gene>
<name>A0A0C5BW90_9ARCH</name>
<reference evidence="1 2" key="3">
    <citation type="journal article" date="2019" name="Int. J. Syst. Evol. Microbiol.">
        <title>Nitrosopumilus adriaticus sp. nov. and Nitrosopumilus piranensis sp. nov., two ammonia-oxidizing archaea from the Adriatic Sea and members of the class Nitrososphaeria.</title>
        <authorList>
            <person name="Bayer B."/>
            <person name="Vojvoda J."/>
            <person name="Reinthaler T."/>
            <person name="Reyes C."/>
            <person name="Pinto M."/>
            <person name="Herndl G.J."/>
        </authorList>
    </citation>
    <scope>NUCLEOTIDE SEQUENCE [LARGE SCALE GENOMIC DNA]</scope>
    <source>
        <strain evidence="1 2">D3C</strain>
    </source>
</reference>
<organism evidence="1 2">
    <name type="scientific">Nitrosopumilus piranensis</name>
    <dbReference type="NCBI Taxonomy" id="1582439"/>
    <lineage>
        <taxon>Archaea</taxon>
        <taxon>Nitrososphaerota</taxon>
        <taxon>Nitrososphaeria</taxon>
        <taxon>Nitrosopumilales</taxon>
        <taxon>Nitrosopumilaceae</taxon>
        <taxon>Nitrosopumilus</taxon>
    </lineage>
</organism>
<dbReference type="STRING" id="1582439.NPIRD3C_1292"/>
<evidence type="ECO:0000313" key="2">
    <source>
        <dbReference type="Proteomes" id="UP000032027"/>
    </source>
</evidence>
<reference evidence="2" key="1">
    <citation type="submission" date="2015-02" db="EMBL/GenBank/DDBJ databases">
        <title>Characterization of two novel Thaumarchaeota isolated from the Northern Adriatic Sea.</title>
        <authorList>
            <person name="Bayer B."/>
            <person name="Vojvoda J."/>
            <person name="Offre P."/>
            <person name="Srivastava A."/>
            <person name="Elisabeth N."/>
            <person name="Garcia J.A.L."/>
            <person name="Schleper C."/>
            <person name="Herndl G.J."/>
        </authorList>
    </citation>
    <scope>NUCLEOTIDE SEQUENCE [LARGE SCALE GENOMIC DNA]</scope>
    <source>
        <strain evidence="2">D3C</strain>
    </source>
</reference>
<proteinExistence type="predicted"/>
<evidence type="ECO:0000313" key="1">
    <source>
        <dbReference type="EMBL" id="AJM92504.1"/>
    </source>
</evidence>
<dbReference type="PATRIC" id="fig|1582439.9.peg.1333"/>
<dbReference type="Proteomes" id="UP000032027">
    <property type="component" value="Chromosome"/>
</dbReference>
<reference evidence="1 2" key="2">
    <citation type="journal article" date="2016" name="ISME J.">
        <title>Physiological and genomic characterization of two novel marine thaumarchaeal strains indicates niche differentiation.</title>
        <authorList>
            <person name="Bayer B."/>
            <person name="Vojvoda J."/>
            <person name="Offre P."/>
            <person name="Alves R.J."/>
            <person name="Elisabeth N.H."/>
            <person name="Garcia J.A."/>
            <person name="Volland J.M."/>
            <person name="Srivastava A."/>
            <person name="Schleper C."/>
            <person name="Herndl G.J."/>
        </authorList>
    </citation>
    <scope>NUCLEOTIDE SEQUENCE [LARGE SCALE GENOMIC DNA]</scope>
    <source>
        <strain evidence="1 2">D3C</strain>
    </source>
</reference>
<dbReference type="KEGG" id="nid:NPIRD3C_1292"/>
<accession>A0A0C5BW90</accession>
<dbReference type="HOGENOM" id="CLU_3302566_0_0_2"/>
<keyword evidence="2" id="KW-1185">Reference proteome</keyword>
<sequence length="39" mass="4604">MVVYSMPRPLIEGVNTIMGSRYKRDRREFSNICLKKNSN</sequence>
<protein>
    <submittedName>
        <fullName evidence="1">Uncharacterized protein</fullName>
    </submittedName>
</protein>